<accession>A0A8S5NCN4</accession>
<proteinExistence type="predicted"/>
<sequence>MKVINIEVTDKLKVTSVKDGDNTLTSGNPVKVASGNYKSVLLNFDFKSSTWDETTLEKYATFNIDGQERIQVKLETIGDYENACYLPYSVAKQNCKVNIGVYGASIYNGTVQKVVSSESLYFLIIDGAFNVYLTDETPVKVETIEEIVKADIDDYVDTKKDEFNANYETKINNINSSILEYEEETYYAPYADSKRVEQGIKNYFALTPDDKVYTVRFPLWDTSNTSAGEKLDDNIGLSITPATDTTREVNNYGPAWESVDCNAEVDDNGVRHITAIKGMTTFRDKGKVDVFCLFRTYWQKIWVEDGYLYISRTFVPKEGYTIVPQAVNKDGTYNQWFTIGKYAVGSIDGKVYSSKGLIPVHGGGSAAITNTVNISYSNCITEMKKKGKYYSAGLMADYMHILTSFYIQFATKNTQSIMAGNTDNNRQYVIAVPETNKSRVVITTAQAANIDINTYVSVGDRGTSTNNDRWQAYMHNLAYNVKVIGKEVIDSSNTALILDCEPITTTTTTYVSTMHEVSGYSDNILGRTGSIGSNTNGRHGMVYNGIEIAVGGYEVSGNAIMDIVNSNGLREVYYTNDVTKLTTNIDTIKSTFKKSDLTIDPTQISSAGWRYITEYGFDTKNGIAVPTKAGASGSGSSVGYADGVYVDTGTSGQREFLWLGSLINGTVAGLSCVHAAGAIANASWYILARLSINGVGGELAE</sequence>
<dbReference type="EMBL" id="BK015139">
    <property type="protein sequence ID" value="DAD92581.1"/>
    <property type="molecule type" value="Genomic_DNA"/>
</dbReference>
<evidence type="ECO:0000313" key="1">
    <source>
        <dbReference type="EMBL" id="DAD92581.1"/>
    </source>
</evidence>
<protein>
    <submittedName>
        <fullName evidence="1">Uncharacterized protein</fullName>
    </submittedName>
</protein>
<name>A0A8S5NCN4_9CAUD</name>
<organism evidence="1">
    <name type="scientific">Siphoviridae sp. ctUse40</name>
    <dbReference type="NCBI Taxonomy" id="2826356"/>
    <lineage>
        <taxon>Viruses</taxon>
        <taxon>Duplodnaviria</taxon>
        <taxon>Heunggongvirae</taxon>
        <taxon>Uroviricota</taxon>
        <taxon>Caudoviricetes</taxon>
    </lineage>
</organism>
<reference evidence="1" key="1">
    <citation type="journal article" date="2021" name="Proc. Natl. Acad. Sci. U.S.A.">
        <title>A Catalog of Tens of Thousands of Viruses from Human Metagenomes Reveals Hidden Associations with Chronic Diseases.</title>
        <authorList>
            <person name="Tisza M.J."/>
            <person name="Buck C.B."/>
        </authorList>
    </citation>
    <scope>NUCLEOTIDE SEQUENCE</scope>
    <source>
        <strain evidence="1">CtUse40</strain>
    </source>
</reference>